<feature type="compositionally biased region" description="Basic and acidic residues" evidence="1">
    <location>
        <begin position="50"/>
        <end position="61"/>
    </location>
</feature>
<proteinExistence type="evidence at transcript level"/>
<dbReference type="HOGENOM" id="CLU_2561666_0_0_1"/>
<feature type="region of interest" description="Disordered" evidence="1">
    <location>
        <begin position="50"/>
        <end position="82"/>
    </location>
</feature>
<protein>
    <submittedName>
        <fullName evidence="2">Uncharacterized protein</fullName>
    </submittedName>
</protein>
<reference evidence="2" key="2">
    <citation type="submission" date="2012-06" db="EMBL/GenBank/DDBJ databases">
        <authorList>
            <person name="Yu Y."/>
            <person name="Currie J."/>
            <person name="Lomeli R."/>
            <person name="Angelova A."/>
            <person name="Collura K."/>
            <person name="Wissotski M."/>
            <person name="Campos D."/>
            <person name="Kudrna D."/>
            <person name="Golser W."/>
            <person name="Ashely E."/>
            <person name="Descour A."/>
            <person name="Fernandes J."/>
            <person name="Soderlund C."/>
            <person name="Walbot V."/>
        </authorList>
    </citation>
    <scope>NUCLEOTIDE SEQUENCE</scope>
    <source>
        <strain evidence="2">B73</strain>
    </source>
</reference>
<reference evidence="2" key="1">
    <citation type="journal article" date="2009" name="PLoS Genet.">
        <title>Sequencing, mapping, and analysis of 27,455 maize full-length cDNAs.</title>
        <authorList>
            <person name="Soderlund C."/>
            <person name="Descour A."/>
            <person name="Kudrna D."/>
            <person name="Bomhoff M."/>
            <person name="Boyd L."/>
            <person name="Currie J."/>
            <person name="Angelova A."/>
            <person name="Collura K."/>
            <person name="Wissotski M."/>
            <person name="Ashley E."/>
            <person name="Morrow D."/>
            <person name="Fernandes J."/>
            <person name="Walbot V."/>
            <person name="Yu Y."/>
        </authorList>
    </citation>
    <scope>NUCLEOTIDE SEQUENCE</scope>
    <source>
        <strain evidence="2">B73</strain>
    </source>
</reference>
<evidence type="ECO:0000313" key="2">
    <source>
        <dbReference type="EMBL" id="ACR36814.1"/>
    </source>
</evidence>
<feature type="compositionally biased region" description="Polar residues" evidence="1">
    <location>
        <begin position="72"/>
        <end position="82"/>
    </location>
</feature>
<dbReference type="EMBL" id="BT086461">
    <property type="protein sequence ID" value="ACR36814.1"/>
    <property type="molecule type" value="mRNA"/>
</dbReference>
<name>C4J6L4_MAIZE</name>
<dbReference type="AlphaFoldDB" id="C4J6L4"/>
<accession>C4J6L4</accession>
<sequence>MVVSAVCTVHTISNLTSINMHICLAGEDCCCCCCRVASIRKKHASSDLHLLDDTSPSERPHKQPIRVVSGIRGQNQTRTCRR</sequence>
<evidence type="ECO:0000256" key="1">
    <source>
        <dbReference type="SAM" id="MobiDB-lite"/>
    </source>
</evidence>
<organism evidence="2">
    <name type="scientific">Zea mays</name>
    <name type="common">Maize</name>
    <dbReference type="NCBI Taxonomy" id="4577"/>
    <lineage>
        <taxon>Eukaryota</taxon>
        <taxon>Viridiplantae</taxon>
        <taxon>Streptophyta</taxon>
        <taxon>Embryophyta</taxon>
        <taxon>Tracheophyta</taxon>
        <taxon>Spermatophyta</taxon>
        <taxon>Magnoliopsida</taxon>
        <taxon>Liliopsida</taxon>
        <taxon>Poales</taxon>
        <taxon>Poaceae</taxon>
        <taxon>PACMAD clade</taxon>
        <taxon>Panicoideae</taxon>
        <taxon>Andropogonodae</taxon>
        <taxon>Andropogoneae</taxon>
        <taxon>Tripsacinae</taxon>
        <taxon>Zea</taxon>
    </lineage>
</organism>